<evidence type="ECO:0000256" key="1">
    <source>
        <dbReference type="SAM" id="SignalP"/>
    </source>
</evidence>
<accession>S2KDW0</accession>
<feature type="chain" id="PRO_5004509839" description="Lipoprotein" evidence="1">
    <location>
        <begin position="18"/>
        <end position="99"/>
    </location>
</feature>
<dbReference type="RefSeq" id="WP_016418640.1">
    <property type="nucleotide sequence ID" value="NZ_AUAB01000042.1"/>
</dbReference>
<dbReference type="AlphaFoldDB" id="S2KDW0"/>
<name>S2KDW0_LITA3</name>
<dbReference type="PATRIC" id="fig|1121939.11.peg.4137"/>
<evidence type="ECO:0008006" key="4">
    <source>
        <dbReference type="Google" id="ProtNLM"/>
    </source>
</evidence>
<sequence>MRKLMLLVGLVPALAWSAEPCTEVAGREILTEAVMSMQDLKAKGATERQVLQGIGRNDELPPGLKAAFYEGVGYIYAPGDYSISLIVQMMQFACEDAAS</sequence>
<evidence type="ECO:0000313" key="2">
    <source>
        <dbReference type="EMBL" id="EPC00372.1"/>
    </source>
</evidence>
<dbReference type="EMBL" id="ASTJ01000041">
    <property type="protein sequence ID" value="EPC00372.1"/>
    <property type="molecule type" value="Genomic_DNA"/>
</dbReference>
<proteinExistence type="predicted"/>
<keyword evidence="3" id="KW-1185">Reference proteome</keyword>
<feature type="signal peptide" evidence="1">
    <location>
        <begin position="1"/>
        <end position="17"/>
    </location>
</feature>
<protein>
    <recommendedName>
        <fullName evidence="4">Lipoprotein</fullName>
    </recommendedName>
</protein>
<comment type="caution">
    <text evidence="2">The sequence shown here is derived from an EMBL/GenBank/DDBJ whole genome shotgun (WGS) entry which is preliminary data.</text>
</comment>
<dbReference type="STRING" id="1121939.L861_13950"/>
<dbReference type="Proteomes" id="UP000014463">
    <property type="component" value="Unassembled WGS sequence"/>
</dbReference>
<evidence type="ECO:0000313" key="3">
    <source>
        <dbReference type="Proteomes" id="UP000014463"/>
    </source>
</evidence>
<organism evidence="2 3">
    <name type="scientific">Litchfieldella anticariensis (strain DSM 16096 / CECT 5854 / CIP 108499 / LMG 22089 / FP35)</name>
    <name type="common">Halomonas anticariensis</name>
    <dbReference type="NCBI Taxonomy" id="1121939"/>
    <lineage>
        <taxon>Bacteria</taxon>
        <taxon>Pseudomonadati</taxon>
        <taxon>Pseudomonadota</taxon>
        <taxon>Gammaproteobacteria</taxon>
        <taxon>Oceanospirillales</taxon>
        <taxon>Halomonadaceae</taxon>
        <taxon>Litchfieldella</taxon>
    </lineage>
</organism>
<gene>
    <name evidence="2" type="ORF">L861_13950</name>
</gene>
<keyword evidence="1" id="KW-0732">Signal</keyword>
<reference evidence="2 3" key="1">
    <citation type="journal article" date="2013" name="Genome Announc.">
        <title>Draft genome sequence of the moderately halophilic gammaproteobacterium Halomonas anticariensis FP35.</title>
        <authorList>
            <person name="Tahrioui A."/>
            <person name="Quesada E."/>
            <person name="Llamas I."/>
        </authorList>
    </citation>
    <scope>NUCLEOTIDE SEQUENCE [LARGE SCALE GENOMIC DNA]</scope>
    <source>
        <strain evidence="3">DSM 16096 / CECT 5854 / LMG 22089 / FP35</strain>
    </source>
</reference>